<dbReference type="GO" id="GO:0030973">
    <property type="term" value="F:molybdate ion binding"/>
    <property type="evidence" value="ECO:0007669"/>
    <property type="project" value="TreeGrafter"/>
</dbReference>
<sequence>MNRALVFMIGSAAVLAAIFAFLVMSDSGRSRSTLSSEPLLMYCAASNRAVMESIRQDYEKEFHRSIEIQYGPSQTLLSSIEVTRTGDLYLPADDSYLKLGREKELIAETLPIASMRAVVAVRKDNPLAISRLDDLLDENVRLVQANPDTAAIGKVVRKTLTASGRWSDLDQATMAYRATVNEVANDVSVGAADAGIVYDAVLHTYTDLTYVKLPELDGTASDIAVGVLQTAKDSASALHFARYIAASDRGLVHYREHGFRVGAGDQWSDRPELSVFAGSMLRPAIEETITAFEKREGVNVTRVYNGCGNLVAQMKAGQRPDAYFACDSEFMDQVHDLFPEPVPVSQNELVILVPKGNPKGIRSLRDLTRPGLEIGIGHEKQCAMGWLTQNTFREGGVQESIMPNVKVQSPTGDMLVNQMQAGSLDAAVAYLSNAAGASESLDAIRITGLECSVATQPWAVAKESKYPQLAGRLFERICSAESQQVFAAEGFRWQELSSKASSDPVSDE</sequence>
<dbReference type="PANTHER" id="PTHR30632:SF0">
    <property type="entry name" value="SULFATE-BINDING PROTEIN"/>
    <property type="match status" value="1"/>
</dbReference>
<evidence type="ECO:0000256" key="3">
    <source>
        <dbReference type="ARBA" id="ARBA00022729"/>
    </source>
</evidence>
<dbReference type="InterPro" id="IPR005950">
    <property type="entry name" value="ModA"/>
</dbReference>
<proteinExistence type="inferred from homology"/>
<gene>
    <name evidence="4" type="ORF">Pla52n_22130</name>
</gene>
<dbReference type="SUPFAM" id="SSF53850">
    <property type="entry name" value="Periplasmic binding protein-like II"/>
    <property type="match status" value="2"/>
</dbReference>
<dbReference type="EMBL" id="SJPN01000002">
    <property type="protein sequence ID" value="TWU06491.1"/>
    <property type="molecule type" value="Genomic_DNA"/>
</dbReference>
<evidence type="ECO:0000313" key="5">
    <source>
        <dbReference type="Proteomes" id="UP000320176"/>
    </source>
</evidence>
<reference evidence="4 5" key="1">
    <citation type="submission" date="2019-02" db="EMBL/GenBank/DDBJ databases">
        <title>Deep-cultivation of Planctomycetes and their phenomic and genomic characterization uncovers novel biology.</title>
        <authorList>
            <person name="Wiegand S."/>
            <person name="Jogler M."/>
            <person name="Boedeker C."/>
            <person name="Pinto D."/>
            <person name="Vollmers J."/>
            <person name="Rivas-Marin E."/>
            <person name="Kohn T."/>
            <person name="Peeters S.H."/>
            <person name="Heuer A."/>
            <person name="Rast P."/>
            <person name="Oberbeckmann S."/>
            <person name="Bunk B."/>
            <person name="Jeske O."/>
            <person name="Meyerdierks A."/>
            <person name="Storesund J.E."/>
            <person name="Kallscheuer N."/>
            <person name="Luecker S."/>
            <person name="Lage O.M."/>
            <person name="Pohl T."/>
            <person name="Merkel B.J."/>
            <person name="Hornburger P."/>
            <person name="Mueller R.-W."/>
            <person name="Bruemmer F."/>
            <person name="Labrenz M."/>
            <person name="Spormann A.M."/>
            <person name="Op Den Camp H."/>
            <person name="Overmann J."/>
            <person name="Amann R."/>
            <person name="Jetten M.S.M."/>
            <person name="Mascher T."/>
            <person name="Medema M.H."/>
            <person name="Devos D.P."/>
            <person name="Kaster A.-K."/>
            <person name="Ovreas L."/>
            <person name="Rohde M."/>
            <person name="Galperin M.Y."/>
            <person name="Jogler C."/>
        </authorList>
    </citation>
    <scope>NUCLEOTIDE SEQUENCE [LARGE SCALE GENOMIC DNA]</scope>
    <source>
        <strain evidence="4 5">Pla52n</strain>
    </source>
</reference>
<keyword evidence="2" id="KW-0479">Metal-binding</keyword>
<comment type="caution">
    <text evidence="4">The sequence shown here is derived from an EMBL/GenBank/DDBJ whole genome shotgun (WGS) entry which is preliminary data.</text>
</comment>
<dbReference type="NCBIfam" id="TIGR01256">
    <property type="entry name" value="modA"/>
    <property type="match status" value="1"/>
</dbReference>
<evidence type="ECO:0000313" key="4">
    <source>
        <dbReference type="EMBL" id="TWU06491.1"/>
    </source>
</evidence>
<dbReference type="Gene3D" id="3.40.190.10">
    <property type="entry name" value="Periplasmic binding protein-like II"/>
    <property type="match status" value="4"/>
</dbReference>
<organism evidence="4 5">
    <name type="scientific">Stieleria varia</name>
    <dbReference type="NCBI Taxonomy" id="2528005"/>
    <lineage>
        <taxon>Bacteria</taxon>
        <taxon>Pseudomonadati</taxon>
        <taxon>Planctomycetota</taxon>
        <taxon>Planctomycetia</taxon>
        <taxon>Pirellulales</taxon>
        <taxon>Pirellulaceae</taxon>
        <taxon>Stieleria</taxon>
    </lineage>
</organism>
<dbReference type="PANTHER" id="PTHR30632">
    <property type="entry name" value="MOLYBDATE-BINDING PERIPLASMIC PROTEIN"/>
    <property type="match status" value="1"/>
</dbReference>
<dbReference type="GO" id="GO:0015689">
    <property type="term" value="P:molybdate ion transport"/>
    <property type="evidence" value="ECO:0007669"/>
    <property type="project" value="InterPro"/>
</dbReference>
<dbReference type="OrthoDB" id="249482at2"/>
<keyword evidence="3" id="KW-0732">Signal</keyword>
<evidence type="ECO:0000256" key="2">
    <source>
        <dbReference type="ARBA" id="ARBA00022723"/>
    </source>
</evidence>
<dbReference type="Proteomes" id="UP000320176">
    <property type="component" value="Unassembled WGS sequence"/>
</dbReference>
<dbReference type="AlphaFoldDB" id="A0A5C6B4T5"/>
<dbReference type="RefSeq" id="WP_146519566.1">
    <property type="nucleotide sequence ID" value="NZ_CP151726.1"/>
</dbReference>
<comment type="similarity">
    <text evidence="1">Belongs to the bacterial solute-binding protein ModA family.</text>
</comment>
<dbReference type="GO" id="GO:0046872">
    <property type="term" value="F:metal ion binding"/>
    <property type="evidence" value="ECO:0007669"/>
    <property type="project" value="UniProtKB-KW"/>
</dbReference>
<protein>
    <submittedName>
        <fullName evidence="4">Putative binding protein</fullName>
    </submittedName>
</protein>
<accession>A0A5C6B4T5</accession>
<dbReference type="Pfam" id="PF13531">
    <property type="entry name" value="SBP_bac_11"/>
    <property type="match status" value="2"/>
</dbReference>
<dbReference type="InterPro" id="IPR050682">
    <property type="entry name" value="ModA/WtpA"/>
</dbReference>
<keyword evidence="5" id="KW-1185">Reference proteome</keyword>
<name>A0A5C6B4T5_9BACT</name>
<evidence type="ECO:0000256" key="1">
    <source>
        <dbReference type="ARBA" id="ARBA00009175"/>
    </source>
</evidence>